<keyword evidence="3" id="KW-0963">Cytoplasm</keyword>
<dbReference type="HOGENOM" id="CLU_1201797_0_0_1"/>
<dbReference type="PANTHER" id="PTHR31570:SF1">
    <property type="entry name" value="HAUS AUGMIN-LIKE COMPLEX SUBUNIT 1"/>
    <property type="match status" value="1"/>
</dbReference>
<dbReference type="GO" id="GO:0005874">
    <property type="term" value="C:microtubule"/>
    <property type="evidence" value="ECO:0007669"/>
    <property type="project" value="UniProtKB-KW"/>
</dbReference>
<evidence type="ECO:0000256" key="4">
    <source>
        <dbReference type="ARBA" id="ARBA00022618"/>
    </source>
</evidence>
<dbReference type="GO" id="GO:0051225">
    <property type="term" value="P:spindle assembly"/>
    <property type="evidence" value="ECO:0007669"/>
    <property type="project" value="InterPro"/>
</dbReference>
<reference evidence="12" key="3">
    <citation type="submission" date="2015-06" db="UniProtKB">
        <authorList>
            <consortium name="EnsemblProtists"/>
        </authorList>
    </citation>
    <scope>IDENTIFICATION</scope>
</reference>
<dbReference type="Proteomes" id="UP000011087">
    <property type="component" value="Unassembled WGS sequence"/>
</dbReference>
<evidence type="ECO:0000313" key="11">
    <source>
        <dbReference type="EMBL" id="EKX31388.1"/>
    </source>
</evidence>
<evidence type="ECO:0000256" key="8">
    <source>
        <dbReference type="ARBA" id="ARBA00023212"/>
    </source>
</evidence>
<comment type="subcellular location">
    <subcellularLocation>
        <location evidence="1">Cytoplasm</location>
        <location evidence="1">Cytoskeleton</location>
        <location evidence="1">Spindle</location>
    </subcellularLocation>
</comment>
<protein>
    <submittedName>
        <fullName evidence="11 12">Uncharacterized protein</fullName>
    </submittedName>
</protein>
<evidence type="ECO:0000256" key="7">
    <source>
        <dbReference type="ARBA" id="ARBA00023054"/>
    </source>
</evidence>
<organism evidence="11">
    <name type="scientific">Guillardia theta (strain CCMP2712)</name>
    <name type="common">Cryptophyte</name>
    <dbReference type="NCBI Taxonomy" id="905079"/>
    <lineage>
        <taxon>Eukaryota</taxon>
        <taxon>Cryptophyceae</taxon>
        <taxon>Pyrenomonadales</taxon>
        <taxon>Geminigeraceae</taxon>
        <taxon>Guillardia</taxon>
    </lineage>
</organism>
<reference evidence="13" key="2">
    <citation type="submission" date="2012-11" db="EMBL/GenBank/DDBJ databases">
        <authorList>
            <person name="Kuo A."/>
            <person name="Curtis B.A."/>
            <person name="Tanifuji G."/>
            <person name="Burki F."/>
            <person name="Gruber A."/>
            <person name="Irimia M."/>
            <person name="Maruyama S."/>
            <person name="Arias M.C."/>
            <person name="Ball S.G."/>
            <person name="Gile G.H."/>
            <person name="Hirakawa Y."/>
            <person name="Hopkins J.F."/>
            <person name="Rensing S.A."/>
            <person name="Schmutz J."/>
            <person name="Symeonidi A."/>
            <person name="Elias M."/>
            <person name="Eveleigh R.J."/>
            <person name="Herman E.K."/>
            <person name="Klute M.J."/>
            <person name="Nakayama T."/>
            <person name="Obornik M."/>
            <person name="Reyes-Prieto A."/>
            <person name="Armbrust E.V."/>
            <person name="Aves S.J."/>
            <person name="Beiko R.G."/>
            <person name="Coutinho P."/>
            <person name="Dacks J.B."/>
            <person name="Durnford D.G."/>
            <person name="Fast N.M."/>
            <person name="Green B.R."/>
            <person name="Grisdale C."/>
            <person name="Hempe F."/>
            <person name="Henrissat B."/>
            <person name="Hoppner M.P."/>
            <person name="Ishida K.-I."/>
            <person name="Kim E."/>
            <person name="Koreny L."/>
            <person name="Kroth P.G."/>
            <person name="Liu Y."/>
            <person name="Malik S.-B."/>
            <person name="Maier U.G."/>
            <person name="McRose D."/>
            <person name="Mock T."/>
            <person name="Neilson J.A."/>
            <person name="Onodera N.T."/>
            <person name="Poole A.M."/>
            <person name="Pritham E.J."/>
            <person name="Richards T.A."/>
            <person name="Rocap G."/>
            <person name="Roy S.W."/>
            <person name="Sarai C."/>
            <person name="Schaack S."/>
            <person name="Shirato S."/>
            <person name="Slamovits C.H."/>
            <person name="Spencer D.F."/>
            <person name="Suzuki S."/>
            <person name="Worden A.Z."/>
            <person name="Zauner S."/>
            <person name="Barry K."/>
            <person name="Bell C."/>
            <person name="Bharti A.K."/>
            <person name="Crow J.A."/>
            <person name="Grimwood J."/>
            <person name="Kramer R."/>
            <person name="Lindquist E."/>
            <person name="Lucas S."/>
            <person name="Salamov A."/>
            <person name="McFadden G.I."/>
            <person name="Lane C.E."/>
            <person name="Keeling P.J."/>
            <person name="Gray M.W."/>
            <person name="Grigoriev I.V."/>
            <person name="Archibald J.M."/>
        </authorList>
    </citation>
    <scope>NUCLEOTIDE SEQUENCE</scope>
    <source>
        <strain evidence="13">CCMP2712</strain>
    </source>
</reference>
<dbReference type="OrthoDB" id="5372507at2759"/>
<evidence type="ECO:0000256" key="1">
    <source>
        <dbReference type="ARBA" id="ARBA00004186"/>
    </source>
</evidence>
<dbReference type="PaxDb" id="55529-EKX31388"/>
<reference evidence="11 13" key="1">
    <citation type="journal article" date="2012" name="Nature">
        <title>Algal genomes reveal evolutionary mosaicism and the fate of nucleomorphs.</title>
        <authorList>
            <consortium name="DOE Joint Genome Institute"/>
            <person name="Curtis B.A."/>
            <person name="Tanifuji G."/>
            <person name="Burki F."/>
            <person name="Gruber A."/>
            <person name="Irimia M."/>
            <person name="Maruyama S."/>
            <person name="Arias M.C."/>
            <person name="Ball S.G."/>
            <person name="Gile G.H."/>
            <person name="Hirakawa Y."/>
            <person name="Hopkins J.F."/>
            <person name="Kuo A."/>
            <person name="Rensing S.A."/>
            <person name="Schmutz J."/>
            <person name="Symeonidi A."/>
            <person name="Elias M."/>
            <person name="Eveleigh R.J."/>
            <person name="Herman E.K."/>
            <person name="Klute M.J."/>
            <person name="Nakayama T."/>
            <person name="Obornik M."/>
            <person name="Reyes-Prieto A."/>
            <person name="Armbrust E.V."/>
            <person name="Aves S.J."/>
            <person name="Beiko R.G."/>
            <person name="Coutinho P."/>
            <person name="Dacks J.B."/>
            <person name="Durnford D.G."/>
            <person name="Fast N.M."/>
            <person name="Green B.R."/>
            <person name="Grisdale C.J."/>
            <person name="Hempel F."/>
            <person name="Henrissat B."/>
            <person name="Hoppner M.P."/>
            <person name="Ishida K."/>
            <person name="Kim E."/>
            <person name="Koreny L."/>
            <person name="Kroth P.G."/>
            <person name="Liu Y."/>
            <person name="Malik S.B."/>
            <person name="Maier U.G."/>
            <person name="McRose D."/>
            <person name="Mock T."/>
            <person name="Neilson J.A."/>
            <person name="Onodera N.T."/>
            <person name="Poole A.M."/>
            <person name="Pritham E.J."/>
            <person name="Richards T.A."/>
            <person name="Rocap G."/>
            <person name="Roy S.W."/>
            <person name="Sarai C."/>
            <person name="Schaack S."/>
            <person name="Shirato S."/>
            <person name="Slamovits C.H."/>
            <person name="Spencer D.F."/>
            <person name="Suzuki S."/>
            <person name="Worden A.Z."/>
            <person name="Zauner S."/>
            <person name="Barry K."/>
            <person name="Bell C."/>
            <person name="Bharti A.K."/>
            <person name="Crow J.A."/>
            <person name="Grimwood J."/>
            <person name="Kramer R."/>
            <person name="Lindquist E."/>
            <person name="Lucas S."/>
            <person name="Salamov A."/>
            <person name="McFadden G.I."/>
            <person name="Lane C.E."/>
            <person name="Keeling P.J."/>
            <person name="Gray M.W."/>
            <person name="Grigoriev I.V."/>
            <person name="Archibald J.M."/>
        </authorList>
    </citation>
    <scope>NUCLEOTIDE SEQUENCE</scope>
    <source>
        <strain evidence="11 13">CCMP2712</strain>
    </source>
</reference>
<keyword evidence="5" id="KW-0493">Microtubule</keyword>
<dbReference type="GO" id="GO:0005819">
    <property type="term" value="C:spindle"/>
    <property type="evidence" value="ECO:0007669"/>
    <property type="project" value="UniProtKB-SubCell"/>
</dbReference>
<evidence type="ECO:0000313" key="12">
    <source>
        <dbReference type="EnsemblProtists" id="EKX31388"/>
    </source>
</evidence>
<dbReference type="PANTHER" id="PTHR31570">
    <property type="entry name" value="HAUS AUGMIN-LIKE COMPLEX SUBUNIT 1"/>
    <property type="match status" value="1"/>
</dbReference>
<dbReference type="GeneID" id="17288113"/>
<dbReference type="GO" id="GO:0005829">
    <property type="term" value="C:cytosol"/>
    <property type="evidence" value="ECO:0007669"/>
    <property type="project" value="TreeGrafter"/>
</dbReference>
<evidence type="ECO:0000256" key="3">
    <source>
        <dbReference type="ARBA" id="ARBA00022490"/>
    </source>
</evidence>
<dbReference type="GO" id="GO:0070652">
    <property type="term" value="C:HAUS complex"/>
    <property type="evidence" value="ECO:0007669"/>
    <property type="project" value="InterPro"/>
</dbReference>
<dbReference type="InterPro" id="IPR026243">
    <property type="entry name" value="HAUS1"/>
</dbReference>
<keyword evidence="4" id="KW-0132">Cell division</keyword>
<name>L1I550_GUITC</name>
<keyword evidence="13" id="KW-1185">Reference proteome</keyword>
<sequence>MSNAQVEEELVNRTRWYEQETATIKNELSYAGLTQSRMIPTIVSTLKTLSSSASILGVEECEVSSMVSAYSEIEREMAKLRQIKTRKDAEAASMERKTEGMMEVLSEVRSIRERLVEREKQEQQENVCKQRDMEILEKKSIQYRNEIARLKAELKKNNVSDQIYHPRLVHESNTVKALHDQLHPLRKKMEGYHGLPTDMYLAKQQVRVARARLETVDQELQDSITNVVIGQ</sequence>
<dbReference type="OMA" id="CEAQMES"/>
<evidence type="ECO:0000313" key="13">
    <source>
        <dbReference type="Proteomes" id="UP000011087"/>
    </source>
</evidence>
<feature type="coiled-coil region" evidence="10">
    <location>
        <begin position="119"/>
        <end position="153"/>
    </location>
</feature>
<evidence type="ECO:0000256" key="10">
    <source>
        <dbReference type="SAM" id="Coils"/>
    </source>
</evidence>
<dbReference type="Pfam" id="PF25762">
    <property type="entry name" value="HAUS1"/>
    <property type="match status" value="1"/>
</dbReference>
<dbReference type="RefSeq" id="XP_005818368.1">
    <property type="nucleotide sequence ID" value="XM_005818311.1"/>
</dbReference>
<evidence type="ECO:0000256" key="5">
    <source>
        <dbReference type="ARBA" id="ARBA00022701"/>
    </source>
</evidence>
<proteinExistence type="inferred from homology"/>
<dbReference type="KEGG" id="gtt:GUITHDRAFT_122413"/>
<evidence type="ECO:0000256" key="6">
    <source>
        <dbReference type="ARBA" id="ARBA00022776"/>
    </source>
</evidence>
<comment type="similarity">
    <text evidence="2">Belongs to the HAUS1 family.</text>
</comment>
<dbReference type="AlphaFoldDB" id="L1I550"/>
<gene>
    <name evidence="11" type="ORF">GUITHDRAFT_122413</name>
</gene>
<dbReference type="EMBL" id="JH993289">
    <property type="protein sequence ID" value="EKX31388.1"/>
    <property type="molecule type" value="Genomic_DNA"/>
</dbReference>
<dbReference type="GO" id="GO:0051301">
    <property type="term" value="P:cell division"/>
    <property type="evidence" value="ECO:0007669"/>
    <property type="project" value="UniProtKB-KW"/>
</dbReference>
<dbReference type="EnsemblProtists" id="EKX31388">
    <property type="protein sequence ID" value="EKX31388"/>
    <property type="gene ID" value="GUITHDRAFT_122413"/>
</dbReference>
<keyword evidence="6" id="KW-0498">Mitosis</keyword>
<keyword evidence="9" id="KW-0131">Cell cycle</keyword>
<keyword evidence="8" id="KW-0206">Cytoskeleton</keyword>
<accession>L1I550</accession>
<evidence type="ECO:0000256" key="9">
    <source>
        <dbReference type="ARBA" id="ARBA00023306"/>
    </source>
</evidence>
<keyword evidence="7 10" id="KW-0175">Coiled coil</keyword>
<evidence type="ECO:0000256" key="2">
    <source>
        <dbReference type="ARBA" id="ARBA00005479"/>
    </source>
</evidence>